<reference evidence="9" key="2">
    <citation type="submission" date="2017-10" db="EMBL/GenBank/DDBJ databases">
        <title>Ladona fulva Genome sequencing and assembly.</title>
        <authorList>
            <person name="Murali S."/>
            <person name="Richards S."/>
            <person name="Bandaranaike D."/>
            <person name="Bellair M."/>
            <person name="Blankenburg K."/>
            <person name="Chao H."/>
            <person name="Dinh H."/>
            <person name="Doddapaneni H."/>
            <person name="Dugan-Rocha S."/>
            <person name="Elkadiri S."/>
            <person name="Gnanaolivu R."/>
            <person name="Hernandez B."/>
            <person name="Skinner E."/>
            <person name="Javaid M."/>
            <person name="Lee S."/>
            <person name="Li M."/>
            <person name="Ming W."/>
            <person name="Munidasa M."/>
            <person name="Muniz J."/>
            <person name="Nguyen L."/>
            <person name="Hughes D."/>
            <person name="Osuji N."/>
            <person name="Pu L.-L."/>
            <person name="Puazo M."/>
            <person name="Qu C."/>
            <person name="Quiroz J."/>
            <person name="Raj R."/>
            <person name="Weissenberger G."/>
            <person name="Xin Y."/>
            <person name="Zou X."/>
            <person name="Han Y."/>
            <person name="Worley K."/>
            <person name="Muzny D."/>
            <person name="Gibbs R."/>
        </authorList>
    </citation>
    <scope>NUCLEOTIDE SEQUENCE</scope>
    <source>
        <strain evidence="9">Sampled in the wild</strain>
    </source>
</reference>
<keyword evidence="3" id="KW-0677">Repeat</keyword>
<comment type="caution">
    <text evidence="9">The sequence shown here is derived from an EMBL/GenBank/DDBJ whole genome shotgun (WGS) entry which is preliminary data.</text>
</comment>
<dbReference type="AlphaFoldDB" id="A0A8K0K607"/>
<dbReference type="Pfam" id="PF00096">
    <property type="entry name" value="zf-C2H2"/>
    <property type="match status" value="3"/>
</dbReference>
<proteinExistence type="predicted"/>
<evidence type="ECO:0000256" key="5">
    <source>
        <dbReference type="ARBA" id="ARBA00022833"/>
    </source>
</evidence>
<reference evidence="9" key="1">
    <citation type="submission" date="2013-04" db="EMBL/GenBank/DDBJ databases">
        <authorList>
            <person name="Qu J."/>
            <person name="Murali S.C."/>
            <person name="Bandaranaike D."/>
            <person name="Bellair M."/>
            <person name="Blankenburg K."/>
            <person name="Chao H."/>
            <person name="Dinh H."/>
            <person name="Doddapaneni H."/>
            <person name="Downs B."/>
            <person name="Dugan-Rocha S."/>
            <person name="Elkadiri S."/>
            <person name="Gnanaolivu R.D."/>
            <person name="Hernandez B."/>
            <person name="Javaid M."/>
            <person name="Jayaseelan J.C."/>
            <person name="Lee S."/>
            <person name="Li M."/>
            <person name="Ming W."/>
            <person name="Munidasa M."/>
            <person name="Muniz J."/>
            <person name="Nguyen L."/>
            <person name="Ongeri F."/>
            <person name="Osuji N."/>
            <person name="Pu L.-L."/>
            <person name="Puazo M."/>
            <person name="Qu C."/>
            <person name="Quiroz J."/>
            <person name="Raj R."/>
            <person name="Weissenberger G."/>
            <person name="Xin Y."/>
            <person name="Zou X."/>
            <person name="Han Y."/>
            <person name="Richards S."/>
            <person name="Worley K."/>
            <person name="Muzny D."/>
            <person name="Gibbs R."/>
        </authorList>
    </citation>
    <scope>NUCLEOTIDE SEQUENCE</scope>
    <source>
        <strain evidence="9">Sampled in the wild</strain>
    </source>
</reference>
<keyword evidence="10" id="KW-1185">Reference proteome</keyword>
<evidence type="ECO:0000256" key="3">
    <source>
        <dbReference type="ARBA" id="ARBA00022737"/>
    </source>
</evidence>
<organism evidence="9 10">
    <name type="scientific">Ladona fulva</name>
    <name type="common">Scarce chaser dragonfly</name>
    <name type="synonym">Libellula fulva</name>
    <dbReference type="NCBI Taxonomy" id="123851"/>
    <lineage>
        <taxon>Eukaryota</taxon>
        <taxon>Metazoa</taxon>
        <taxon>Ecdysozoa</taxon>
        <taxon>Arthropoda</taxon>
        <taxon>Hexapoda</taxon>
        <taxon>Insecta</taxon>
        <taxon>Pterygota</taxon>
        <taxon>Palaeoptera</taxon>
        <taxon>Odonata</taxon>
        <taxon>Epiprocta</taxon>
        <taxon>Anisoptera</taxon>
        <taxon>Libelluloidea</taxon>
        <taxon>Libellulidae</taxon>
        <taxon>Ladona</taxon>
    </lineage>
</organism>
<keyword evidence="5" id="KW-0862">Zinc</keyword>
<dbReference type="GO" id="GO:0008270">
    <property type="term" value="F:zinc ion binding"/>
    <property type="evidence" value="ECO:0007669"/>
    <property type="project" value="UniProtKB-KW"/>
</dbReference>
<dbReference type="PANTHER" id="PTHR24406">
    <property type="entry name" value="TRANSCRIPTIONAL REPRESSOR CTCFL-RELATED"/>
    <property type="match status" value="1"/>
</dbReference>
<evidence type="ECO:0000313" key="9">
    <source>
        <dbReference type="EMBL" id="KAG8228371.1"/>
    </source>
</evidence>
<protein>
    <recommendedName>
        <fullName evidence="8">C2H2-type domain-containing protein</fullName>
    </recommendedName>
</protein>
<sequence length="234" mass="26374">MFERVPEQSNLYKCKRCGKIVSHVRNHYHVHFPGRYECPLCQTTYTRSDSLRYHYKIKHFAKSWFHGPLDSSREEENAGGTGTSTASFEESKHTIYFPPPSFLLGSQQPIMCGQQATDAGALAIAAAAVAGTGPAAVGTHECRVCGKRFVHRVSLVHHRVAHRFKIQCPLCEIPIVFSRKYTLMRHLKVVHHMNAEEADREWQQHIAQKLLTASINAIGPPKRSAFAVLSFFCS</sequence>
<accession>A0A8K0K607</accession>
<evidence type="ECO:0000256" key="6">
    <source>
        <dbReference type="ARBA" id="ARBA00023242"/>
    </source>
</evidence>
<dbReference type="EMBL" id="KZ308370">
    <property type="protein sequence ID" value="KAG8228371.1"/>
    <property type="molecule type" value="Genomic_DNA"/>
</dbReference>
<dbReference type="InterPro" id="IPR050888">
    <property type="entry name" value="ZnF_C2H2-type_TF"/>
</dbReference>
<dbReference type="InterPro" id="IPR013087">
    <property type="entry name" value="Znf_C2H2_type"/>
</dbReference>
<dbReference type="GO" id="GO:0005634">
    <property type="term" value="C:nucleus"/>
    <property type="evidence" value="ECO:0007669"/>
    <property type="project" value="UniProtKB-SubCell"/>
</dbReference>
<evidence type="ECO:0000256" key="4">
    <source>
        <dbReference type="ARBA" id="ARBA00022771"/>
    </source>
</evidence>
<dbReference type="SUPFAM" id="SSF57667">
    <property type="entry name" value="beta-beta-alpha zinc fingers"/>
    <property type="match status" value="2"/>
</dbReference>
<keyword evidence="6" id="KW-0539">Nucleus</keyword>
<evidence type="ECO:0000313" key="10">
    <source>
        <dbReference type="Proteomes" id="UP000792457"/>
    </source>
</evidence>
<dbReference type="InterPro" id="IPR036236">
    <property type="entry name" value="Znf_C2H2_sf"/>
</dbReference>
<feature type="domain" description="C2H2-type" evidence="8">
    <location>
        <begin position="36"/>
        <end position="64"/>
    </location>
</feature>
<evidence type="ECO:0000256" key="7">
    <source>
        <dbReference type="PROSITE-ProRule" id="PRU00042"/>
    </source>
</evidence>
<dbReference type="PROSITE" id="PS00028">
    <property type="entry name" value="ZINC_FINGER_C2H2_1"/>
    <property type="match status" value="2"/>
</dbReference>
<dbReference type="Gene3D" id="3.30.160.60">
    <property type="entry name" value="Classic Zinc Finger"/>
    <property type="match status" value="2"/>
</dbReference>
<dbReference type="SMART" id="SM00355">
    <property type="entry name" value="ZnF_C2H2"/>
    <property type="match status" value="4"/>
</dbReference>
<evidence type="ECO:0000259" key="8">
    <source>
        <dbReference type="PROSITE" id="PS50157"/>
    </source>
</evidence>
<gene>
    <name evidence="9" type="ORF">J437_LFUL008220</name>
</gene>
<keyword evidence="4 7" id="KW-0863">Zinc-finger</keyword>
<name>A0A8K0K607_LADFU</name>
<dbReference type="Proteomes" id="UP000792457">
    <property type="component" value="Unassembled WGS sequence"/>
</dbReference>
<keyword evidence="2" id="KW-0479">Metal-binding</keyword>
<evidence type="ECO:0000256" key="1">
    <source>
        <dbReference type="ARBA" id="ARBA00004123"/>
    </source>
</evidence>
<evidence type="ECO:0000256" key="2">
    <source>
        <dbReference type="ARBA" id="ARBA00022723"/>
    </source>
</evidence>
<dbReference type="OrthoDB" id="5560627at2759"/>
<feature type="domain" description="C2H2-type" evidence="8">
    <location>
        <begin position="140"/>
        <end position="162"/>
    </location>
</feature>
<comment type="subcellular location">
    <subcellularLocation>
        <location evidence="1">Nucleus</location>
    </subcellularLocation>
</comment>
<dbReference type="PROSITE" id="PS50157">
    <property type="entry name" value="ZINC_FINGER_C2H2_2"/>
    <property type="match status" value="2"/>
</dbReference>